<keyword evidence="6" id="KW-0819">tRNA processing</keyword>
<evidence type="ECO:0000256" key="8">
    <source>
        <dbReference type="ARBA" id="ARBA00022741"/>
    </source>
</evidence>
<proteinExistence type="inferred from homology"/>
<dbReference type="AlphaFoldDB" id="T1A398"/>
<dbReference type="SUPFAM" id="SSF55821">
    <property type="entry name" value="YrdC/RibB"/>
    <property type="match status" value="1"/>
</dbReference>
<dbReference type="GO" id="GO:0000049">
    <property type="term" value="F:tRNA binding"/>
    <property type="evidence" value="ECO:0007669"/>
    <property type="project" value="TreeGrafter"/>
</dbReference>
<dbReference type="GO" id="GO:0008033">
    <property type="term" value="P:tRNA processing"/>
    <property type="evidence" value="ECO:0007669"/>
    <property type="project" value="UniProtKB-KW"/>
</dbReference>
<dbReference type="InterPro" id="IPR050156">
    <property type="entry name" value="TC-AMP_synthase_SUA5"/>
</dbReference>
<dbReference type="GO" id="GO:0005737">
    <property type="term" value="C:cytoplasm"/>
    <property type="evidence" value="ECO:0007669"/>
    <property type="project" value="UniProtKB-SubCell"/>
</dbReference>
<reference evidence="13" key="2">
    <citation type="journal article" date="2014" name="ISME J.">
        <title>Microbial stratification in low pH oxic and suboxic macroscopic growths along an acid mine drainage.</title>
        <authorList>
            <person name="Mendez-Garcia C."/>
            <person name="Mesa V."/>
            <person name="Sprenger R.R."/>
            <person name="Richter M."/>
            <person name="Diez M.S."/>
            <person name="Solano J."/>
            <person name="Bargiela R."/>
            <person name="Golyshina O.V."/>
            <person name="Manteca A."/>
            <person name="Ramos J.L."/>
            <person name="Gallego J.R."/>
            <person name="Llorente I."/>
            <person name="Martins Dos Santos V.A."/>
            <person name="Jensen O.N."/>
            <person name="Pelaez A.I."/>
            <person name="Sanchez J."/>
            <person name="Ferrer M."/>
        </authorList>
    </citation>
    <scope>NUCLEOTIDE SEQUENCE</scope>
</reference>
<evidence type="ECO:0000256" key="3">
    <source>
        <dbReference type="ARBA" id="ARBA00012584"/>
    </source>
</evidence>
<evidence type="ECO:0000256" key="7">
    <source>
        <dbReference type="ARBA" id="ARBA00022695"/>
    </source>
</evidence>
<feature type="non-terminal residue" evidence="13">
    <location>
        <position position="78"/>
    </location>
</feature>
<protein>
    <recommendedName>
        <fullName evidence="10">L-threonylcarbamoyladenylate synthase</fullName>
        <ecNumber evidence="3">2.7.7.87</ecNumber>
    </recommendedName>
    <alternativeName>
        <fullName evidence="10">L-threonylcarbamoyladenylate synthase</fullName>
    </alternativeName>
</protein>
<dbReference type="PANTHER" id="PTHR17490:SF16">
    <property type="entry name" value="THREONYLCARBAMOYL-AMP SYNTHASE"/>
    <property type="match status" value="1"/>
</dbReference>
<comment type="subcellular location">
    <subcellularLocation>
        <location evidence="1">Cytoplasm</location>
    </subcellularLocation>
</comment>
<evidence type="ECO:0000256" key="4">
    <source>
        <dbReference type="ARBA" id="ARBA00022490"/>
    </source>
</evidence>
<name>T1A398_9ZZZZ</name>
<keyword evidence="4" id="KW-0963">Cytoplasm</keyword>
<evidence type="ECO:0000256" key="2">
    <source>
        <dbReference type="ARBA" id="ARBA00007663"/>
    </source>
</evidence>
<reference evidence="13" key="1">
    <citation type="submission" date="2013-08" db="EMBL/GenBank/DDBJ databases">
        <authorList>
            <person name="Mendez C."/>
            <person name="Richter M."/>
            <person name="Ferrer M."/>
            <person name="Sanchez J."/>
        </authorList>
    </citation>
    <scope>NUCLEOTIDE SEQUENCE</scope>
</reference>
<evidence type="ECO:0000256" key="10">
    <source>
        <dbReference type="ARBA" id="ARBA00029774"/>
    </source>
</evidence>
<evidence type="ECO:0000313" key="13">
    <source>
        <dbReference type="EMBL" id="EQD35529.1"/>
    </source>
</evidence>
<keyword evidence="7" id="KW-0548">Nucleotidyltransferase</keyword>
<evidence type="ECO:0000256" key="9">
    <source>
        <dbReference type="ARBA" id="ARBA00022840"/>
    </source>
</evidence>
<dbReference type="GO" id="GO:0003725">
    <property type="term" value="F:double-stranded RNA binding"/>
    <property type="evidence" value="ECO:0007669"/>
    <property type="project" value="InterPro"/>
</dbReference>
<dbReference type="InterPro" id="IPR006070">
    <property type="entry name" value="Sua5-like_dom"/>
</dbReference>
<sequence length="78" mass="8543">MKAIVVECDYQNPQMDRLIEPARSLASGGIVVFPTETVYGIGANAFDGDACRRIFRTKGRPPDNPLIVHVSGIEMLHS</sequence>
<organism evidence="13">
    <name type="scientific">mine drainage metagenome</name>
    <dbReference type="NCBI Taxonomy" id="410659"/>
    <lineage>
        <taxon>unclassified sequences</taxon>
        <taxon>metagenomes</taxon>
        <taxon>ecological metagenomes</taxon>
    </lineage>
</organism>
<dbReference type="GO" id="GO:0061710">
    <property type="term" value="F:L-threonylcarbamoyladenylate synthase"/>
    <property type="evidence" value="ECO:0007669"/>
    <property type="project" value="UniProtKB-EC"/>
</dbReference>
<dbReference type="Pfam" id="PF01300">
    <property type="entry name" value="Sua5_yciO_yrdC"/>
    <property type="match status" value="1"/>
</dbReference>
<comment type="similarity">
    <text evidence="2">Belongs to the SUA5 family.</text>
</comment>
<comment type="caution">
    <text evidence="13">The sequence shown here is derived from an EMBL/GenBank/DDBJ whole genome shotgun (WGS) entry which is preliminary data.</text>
</comment>
<keyword evidence="9" id="KW-0067">ATP-binding</keyword>
<accession>T1A398</accession>
<keyword evidence="5" id="KW-0808">Transferase</keyword>
<feature type="domain" description="YrdC-like" evidence="12">
    <location>
        <begin position="15"/>
        <end position="78"/>
    </location>
</feature>
<evidence type="ECO:0000259" key="12">
    <source>
        <dbReference type="PROSITE" id="PS51163"/>
    </source>
</evidence>
<evidence type="ECO:0000256" key="11">
    <source>
        <dbReference type="ARBA" id="ARBA00048366"/>
    </source>
</evidence>
<dbReference type="Gene3D" id="3.90.870.10">
    <property type="entry name" value="DHBP synthase"/>
    <property type="match status" value="1"/>
</dbReference>
<dbReference type="InterPro" id="IPR017945">
    <property type="entry name" value="DHBP_synth_RibB-like_a/b_dom"/>
</dbReference>
<keyword evidence="8" id="KW-0547">Nucleotide-binding</keyword>
<dbReference type="PROSITE" id="PS51163">
    <property type="entry name" value="YRDC"/>
    <property type="match status" value="1"/>
</dbReference>
<evidence type="ECO:0000256" key="5">
    <source>
        <dbReference type="ARBA" id="ARBA00022679"/>
    </source>
</evidence>
<gene>
    <name evidence="13" type="ORF">B1B_16901</name>
</gene>
<dbReference type="EC" id="2.7.7.87" evidence="3"/>
<dbReference type="EMBL" id="AUZY01011270">
    <property type="protein sequence ID" value="EQD35529.1"/>
    <property type="molecule type" value="Genomic_DNA"/>
</dbReference>
<evidence type="ECO:0000256" key="1">
    <source>
        <dbReference type="ARBA" id="ARBA00004496"/>
    </source>
</evidence>
<dbReference type="PANTHER" id="PTHR17490">
    <property type="entry name" value="SUA5"/>
    <property type="match status" value="1"/>
</dbReference>
<evidence type="ECO:0000256" key="6">
    <source>
        <dbReference type="ARBA" id="ARBA00022694"/>
    </source>
</evidence>
<dbReference type="GO" id="GO:0005524">
    <property type="term" value="F:ATP binding"/>
    <property type="evidence" value="ECO:0007669"/>
    <property type="project" value="UniProtKB-KW"/>
</dbReference>
<comment type="catalytic activity">
    <reaction evidence="11">
        <text>L-threonine + hydrogencarbonate + ATP = L-threonylcarbamoyladenylate + diphosphate + H2O</text>
        <dbReference type="Rhea" id="RHEA:36407"/>
        <dbReference type="ChEBI" id="CHEBI:15377"/>
        <dbReference type="ChEBI" id="CHEBI:17544"/>
        <dbReference type="ChEBI" id="CHEBI:30616"/>
        <dbReference type="ChEBI" id="CHEBI:33019"/>
        <dbReference type="ChEBI" id="CHEBI:57926"/>
        <dbReference type="ChEBI" id="CHEBI:73682"/>
        <dbReference type="EC" id="2.7.7.87"/>
    </reaction>
</comment>
<dbReference type="GO" id="GO:0006450">
    <property type="term" value="P:regulation of translational fidelity"/>
    <property type="evidence" value="ECO:0007669"/>
    <property type="project" value="TreeGrafter"/>
</dbReference>